<organism evidence="13 14">
    <name type="scientific">Pseudoalteromonas luteoviolacea H33</name>
    <dbReference type="NCBI Taxonomy" id="1365251"/>
    <lineage>
        <taxon>Bacteria</taxon>
        <taxon>Pseudomonadati</taxon>
        <taxon>Pseudomonadota</taxon>
        <taxon>Gammaproteobacteria</taxon>
        <taxon>Alteromonadales</taxon>
        <taxon>Pseudoalteromonadaceae</taxon>
        <taxon>Pseudoalteromonas</taxon>
    </lineage>
</organism>
<dbReference type="Gene3D" id="2.40.170.20">
    <property type="entry name" value="TonB-dependent receptor, beta-barrel domain"/>
    <property type="match status" value="1"/>
</dbReference>
<feature type="chain" id="PRO_5007829614" description="TonB-denpendent receptor" evidence="10">
    <location>
        <begin position="26"/>
        <end position="889"/>
    </location>
</feature>
<evidence type="ECO:0000313" key="13">
    <source>
        <dbReference type="EMBL" id="KZN54183.1"/>
    </source>
</evidence>
<evidence type="ECO:0008006" key="15">
    <source>
        <dbReference type="Google" id="ProtNLM"/>
    </source>
</evidence>
<dbReference type="RefSeq" id="WP_063360273.1">
    <property type="nucleotide sequence ID" value="NZ_AUXZ01000035.1"/>
</dbReference>
<evidence type="ECO:0000256" key="4">
    <source>
        <dbReference type="ARBA" id="ARBA00022692"/>
    </source>
</evidence>
<comment type="similarity">
    <text evidence="8 9">Belongs to the TonB-dependent receptor family.</text>
</comment>
<evidence type="ECO:0000256" key="8">
    <source>
        <dbReference type="PROSITE-ProRule" id="PRU01360"/>
    </source>
</evidence>
<dbReference type="PANTHER" id="PTHR47234:SF2">
    <property type="entry name" value="TONB-DEPENDENT RECEPTOR"/>
    <property type="match status" value="1"/>
</dbReference>
<keyword evidence="2 8" id="KW-0813">Transport</keyword>
<feature type="domain" description="TonB-dependent receptor plug" evidence="12">
    <location>
        <begin position="53"/>
        <end position="165"/>
    </location>
</feature>
<dbReference type="GO" id="GO:0009279">
    <property type="term" value="C:cell outer membrane"/>
    <property type="evidence" value="ECO:0007669"/>
    <property type="project" value="UniProtKB-SubCell"/>
</dbReference>
<sequence length="889" mass="96444">MLNTKVTKAVRIALAFGAASSAAFATNAVAAEGAEKVERIEVTGSRIKRVDMEGASPVEVISTAEFESQGRVSVAEALQSVTSNSFGSIAPASGNSAQSQNTVSLLGAGAGRTLVLVDGKRLGGSPSLNAGGANLSSIPMAAVERIEILKDGASAIYGSDAIAGVINVILKKDFEGAAFDIQVGRPEADGGETKQMSLSFGVSSDKGNITFVYDHQERRAIFDRDRDYTKATMEDKNGDGVISAGDETTGISIYGATIRDEDGNHHASLKCNELTKNVPGFVGVLDQGTGNGGIGNGEVCGYAFADVSANMASTKRDSIMTSLAYELTDDIELYARGMFSRNDSFGRYAPAAAMWRDMPADNEHNPLNVEADGLFRWYQLGNRDGEVTDYQQDYLLGLKGMFGDTAEWEVSYHKARLDYRTAGRYYLSYSGLAYNNLYDIDMGSEEGINNMRATTYVESQSDLDHFFAGLGFEFGELEGGMISHYVGGEYFEEVLDSKFDAQSDAGLVGGNAGASGLGERDVTALFYEVAFPILDNLIVSAAYRYDDYSDFGSVGNPSVKLEYRPFDDLLVRGSYSEGFRAPTLKELYGADSEGSPATTDYVACKNALPAGASEAQIRDAYLNCPQSAYYELRKSNENLGAEESTYINLGVVYSGFEDVAIKVDYFELEIDNVISLITIQDLVHIENGNKLNEVYAKFPEVKLNRADNGAISGYSHTQYANGSFMSRKGFDIDLSYKLDTSFGEFKFKKVTTVLTEVGEDVYFSGPTSDQKGAPQQPEWRSQFTVNFSADSYAVNWTTDVIAGTHESDVVQVDSTGNPYVVYSGDVPTYVTHNLNVKYFTESYGTFTVGARNLFDKGVLFDSKDKWINDSMYNSGHIGREIFAGYSISF</sequence>
<dbReference type="InterPro" id="IPR012910">
    <property type="entry name" value="Plug_dom"/>
</dbReference>
<dbReference type="Pfam" id="PF07715">
    <property type="entry name" value="Plug"/>
    <property type="match status" value="1"/>
</dbReference>
<dbReference type="AlphaFoldDB" id="A0A161YAF5"/>
<dbReference type="Proteomes" id="UP000076503">
    <property type="component" value="Unassembled WGS sequence"/>
</dbReference>
<dbReference type="PATRIC" id="fig|1365251.3.peg.561"/>
<evidence type="ECO:0000313" key="14">
    <source>
        <dbReference type="Proteomes" id="UP000076503"/>
    </source>
</evidence>
<keyword evidence="6 8" id="KW-0472">Membrane</keyword>
<keyword evidence="3 8" id="KW-1134">Transmembrane beta strand</keyword>
<dbReference type="OrthoDB" id="176248at2"/>
<evidence type="ECO:0000256" key="5">
    <source>
        <dbReference type="ARBA" id="ARBA00023077"/>
    </source>
</evidence>
<reference evidence="13 14" key="1">
    <citation type="submission" date="2013-07" db="EMBL/GenBank/DDBJ databases">
        <title>Comparative Genomic and Metabolomic Analysis of Twelve Strains of Pseudoalteromonas luteoviolacea.</title>
        <authorList>
            <person name="Vynne N.G."/>
            <person name="Mansson M."/>
            <person name="Gram L."/>
        </authorList>
    </citation>
    <scope>NUCLEOTIDE SEQUENCE [LARGE SCALE GENOMIC DNA]</scope>
    <source>
        <strain evidence="13 14">H33</strain>
    </source>
</reference>
<evidence type="ECO:0000256" key="10">
    <source>
        <dbReference type="SAM" id="SignalP"/>
    </source>
</evidence>
<dbReference type="InterPro" id="IPR036942">
    <property type="entry name" value="Beta-barrel_TonB_sf"/>
</dbReference>
<evidence type="ECO:0000259" key="11">
    <source>
        <dbReference type="Pfam" id="PF00593"/>
    </source>
</evidence>
<evidence type="ECO:0000256" key="7">
    <source>
        <dbReference type="ARBA" id="ARBA00023237"/>
    </source>
</evidence>
<keyword evidence="4 8" id="KW-0812">Transmembrane</keyword>
<dbReference type="Gene3D" id="2.170.130.10">
    <property type="entry name" value="TonB-dependent receptor, plug domain"/>
    <property type="match status" value="1"/>
</dbReference>
<keyword evidence="7 8" id="KW-0998">Cell outer membrane</keyword>
<keyword evidence="10" id="KW-0732">Signal</keyword>
<protein>
    <recommendedName>
        <fullName evidence="15">TonB-denpendent receptor</fullName>
    </recommendedName>
</protein>
<comment type="caution">
    <text evidence="13">The sequence shown here is derived from an EMBL/GenBank/DDBJ whole genome shotgun (WGS) entry which is preliminary data.</text>
</comment>
<dbReference type="EMBL" id="AUXZ01000035">
    <property type="protein sequence ID" value="KZN54183.1"/>
    <property type="molecule type" value="Genomic_DNA"/>
</dbReference>
<accession>A0A161YAF5</accession>
<evidence type="ECO:0000256" key="6">
    <source>
        <dbReference type="ARBA" id="ARBA00023136"/>
    </source>
</evidence>
<evidence type="ECO:0000256" key="3">
    <source>
        <dbReference type="ARBA" id="ARBA00022452"/>
    </source>
</evidence>
<dbReference type="InterPro" id="IPR037066">
    <property type="entry name" value="Plug_dom_sf"/>
</dbReference>
<evidence type="ECO:0000259" key="12">
    <source>
        <dbReference type="Pfam" id="PF07715"/>
    </source>
</evidence>
<evidence type="ECO:0000256" key="1">
    <source>
        <dbReference type="ARBA" id="ARBA00004571"/>
    </source>
</evidence>
<feature type="domain" description="TonB-dependent receptor-like beta-barrel" evidence="11">
    <location>
        <begin position="365"/>
        <end position="853"/>
    </location>
</feature>
<dbReference type="PANTHER" id="PTHR47234">
    <property type="match status" value="1"/>
</dbReference>
<proteinExistence type="inferred from homology"/>
<keyword evidence="5 9" id="KW-0798">TonB box</keyword>
<name>A0A161YAF5_9GAMM</name>
<gene>
    <name evidence="13" type="ORF">N476_08285</name>
</gene>
<dbReference type="PROSITE" id="PS52016">
    <property type="entry name" value="TONB_DEPENDENT_REC_3"/>
    <property type="match status" value="1"/>
</dbReference>
<dbReference type="InterPro" id="IPR039426">
    <property type="entry name" value="TonB-dep_rcpt-like"/>
</dbReference>
<evidence type="ECO:0000256" key="2">
    <source>
        <dbReference type="ARBA" id="ARBA00022448"/>
    </source>
</evidence>
<evidence type="ECO:0000256" key="9">
    <source>
        <dbReference type="RuleBase" id="RU003357"/>
    </source>
</evidence>
<dbReference type="Pfam" id="PF00593">
    <property type="entry name" value="TonB_dep_Rec_b-barrel"/>
    <property type="match status" value="1"/>
</dbReference>
<dbReference type="InterPro" id="IPR000531">
    <property type="entry name" value="Beta-barrel_TonB"/>
</dbReference>
<feature type="signal peptide" evidence="10">
    <location>
        <begin position="1"/>
        <end position="25"/>
    </location>
</feature>
<dbReference type="SUPFAM" id="SSF56935">
    <property type="entry name" value="Porins"/>
    <property type="match status" value="1"/>
</dbReference>
<comment type="subcellular location">
    <subcellularLocation>
        <location evidence="1 8">Cell outer membrane</location>
        <topology evidence="1 8">Multi-pass membrane protein</topology>
    </subcellularLocation>
</comment>